<accession>A0AA96IYT4</accession>
<evidence type="ECO:0000313" key="6">
    <source>
        <dbReference type="EMBL" id="WNL49859.1"/>
    </source>
</evidence>
<keyword evidence="3" id="KW-1015">Disulfide bond</keyword>
<name>A0AA96IYT4_9VIRU</name>
<dbReference type="InterPro" id="IPR005746">
    <property type="entry name" value="Thioredoxin"/>
</dbReference>
<dbReference type="InterPro" id="IPR036249">
    <property type="entry name" value="Thioredoxin-like_sf"/>
</dbReference>
<dbReference type="CDD" id="cd02947">
    <property type="entry name" value="TRX_family"/>
    <property type="match status" value="1"/>
</dbReference>
<keyword evidence="4" id="KW-0676">Redox-active center</keyword>
<evidence type="ECO:0000256" key="3">
    <source>
        <dbReference type="ARBA" id="ARBA00023157"/>
    </source>
</evidence>
<evidence type="ECO:0000256" key="2">
    <source>
        <dbReference type="ARBA" id="ARBA00022982"/>
    </source>
</evidence>
<dbReference type="SUPFAM" id="SSF52833">
    <property type="entry name" value="Thioredoxin-like"/>
    <property type="match status" value="1"/>
</dbReference>
<dbReference type="InterPro" id="IPR013766">
    <property type="entry name" value="Thioredoxin_domain"/>
</dbReference>
<dbReference type="PIRSF" id="PIRSF000077">
    <property type="entry name" value="Thioredoxin"/>
    <property type="match status" value="1"/>
</dbReference>
<dbReference type="PROSITE" id="PS51352">
    <property type="entry name" value="THIOREDOXIN_2"/>
    <property type="match status" value="1"/>
</dbReference>
<reference evidence="6" key="1">
    <citation type="submission" date="2023-07" db="EMBL/GenBank/DDBJ databases">
        <authorList>
            <person name="Xia Y."/>
        </authorList>
    </citation>
    <scope>NUCLEOTIDE SEQUENCE</scope>
    <source>
        <strain evidence="6">F</strain>
    </source>
</reference>
<organism evidence="6">
    <name type="scientific">Marseillevirus sp</name>
    <dbReference type="NCBI Taxonomy" id="2809551"/>
    <lineage>
        <taxon>Viruses</taxon>
        <taxon>Varidnaviria</taxon>
        <taxon>Bamfordvirae</taxon>
        <taxon>Nucleocytoviricota</taxon>
        <taxon>Megaviricetes</taxon>
        <taxon>Pimascovirales</taxon>
        <taxon>Pimascovirales incertae sedis</taxon>
        <taxon>Marseilleviridae</taxon>
        <taxon>Marseillevirus</taxon>
    </lineage>
</organism>
<dbReference type="PRINTS" id="PR00421">
    <property type="entry name" value="THIOREDOXIN"/>
</dbReference>
<dbReference type="PANTHER" id="PTHR45663">
    <property type="entry name" value="GEO12009P1"/>
    <property type="match status" value="1"/>
</dbReference>
<evidence type="ECO:0000256" key="1">
    <source>
        <dbReference type="ARBA" id="ARBA00022448"/>
    </source>
</evidence>
<protein>
    <submittedName>
        <fullName evidence="6">Thioredoxin</fullName>
    </submittedName>
</protein>
<dbReference type="Pfam" id="PF00085">
    <property type="entry name" value="Thioredoxin"/>
    <property type="match status" value="1"/>
</dbReference>
<dbReference type="PANTHER" id="PTHR45663:SF11">
    <property type="entry name" value="GEO12009P1"/>
    <property type="match status" value="1"/>
</dbReference>
<feature type="domain" description="Thioredoxin" evidence="5">
    <location>
        <begin position="1"/>
        <end position="121"/>
    </location>
</feature>
<sequence>MKQTPQSQQMQKRVPQELNDSNFARAIRSNKFYVVDAWASWCGPCRNMLPKFDELTAACARKDVSFAKVHVADPTCARLKEALKISSLPTFIIFKDGVEVARKSGGDDVKSMAAWIDQFIGKPQ</sequence>
<keyword evidence="1" id="KW-0813">Transport</keyword>
<proteinExistence type="predicted"/>
<gene>
    <name evidence="6" type="ORF">MarFTMF_343</name>
</gene>
<dbReference type="Gene3D" id="3.40.30.10">
    <property type="entry name" value="Glutaredoxin"/>
    <property type="match status" value="1"/>
</dbReference>
<dbReference type="EMBL" id="OR343188">
    <property type="protein sequence ID" value="WNL49859.1"/>
    <property type="molecule type" value="Genomic_DNA"/>
</dbReference>
<dbReference type="GO" id="GO:0015035">
    <property type="term" value="F:protein-disulfide reductase activity"/>
    <property type="evidence" value="ECO:0007669"/>
    <property type="project" value="InterPro"/>
</dbReference>
<keyword evidence="2" id="KW-0249">Electron transport</keyword>
<evidence type="ECO:0000259" key="5">
    <source>
        <dbReference type="PROSITE" id="PS51352"/>
    </source>
</evidence>
<evidence type="ECO:0000256" key="4">
    <source>
        <dbReference type="ARBA" id="ARBA00023284"/>
    </source>
</evidence>